<proteinExistence type="inferred from homology"/>
<dbReference type="Pfam" id="PF01594">
    <property type="entry name" value="AI-2E_transport"/>
    <property type="match status" value="1"/>
</dbReference>
<organism evidence="8 9">
    <name type="scientific">Agromyces indicus</name>
    <dbReference type="NCBI Taxonomy" id="758919"/>
    <lineage>
        <taxon>Bacteria</taxon>
        <taxon>Bacillati</taxon>
        <taxon>Actinomycetota</taxon>
        <taxon>Actinomycetes</taxon>
        <taxon>Micrococcales</taxon>
        <taxon>Microbacteriaceae</taxon>
        <taxon>Agromyces</taxon>
    </lineage>
</organism>
<comment type="subcellular location">
    <subcellularLocation>
        <location evidence="1">Membrane</location>
        <topology evidence="1">Multi-pass membrane protein</topology>
    </subcellularLocation>
</comment>
<feature type="transmembrane region" description="Helical" evidence="7">
    <location>
        <begin position="106"/>
        <end position="131"/>
    </location>
</feature>
<evidence type="ECO:0000256" key="6">
    <source>
        <dbReference type="SAM" id="MobiDB-lite"/>
    </source>
</evidence>
<feature type="transmembrane region" description="Helical" evidence="7">
    <location>
        <begin position="50"/>
        <end position="71"/>
    </location>
</feature>
<feature type="transmembrane region" description="Helical" evidence="7">
    <location>
        <begin position="77"/>
        <end position="94"/>
    </location>
</feature>
<dbReference type="InterPro" id="IPR002549">
    <property type="entry name" value="AI-2E-like"/>
</dbReference>
<evidence type="ECO:0000256" key="1">
    <source>
        <dbReference type="ARBA" id="ARBA00004141"/>
    </source>
</evidence>
<evidence type="ECO:0000313" key="9">
    <source>
        <dbReference type="Proteomes" id="UP001260072"/>
    </source>
</evidence>
<dbReference type="PANTHER" id="PTHR21716:SF64">
    <property type="entry name" value="AI-2 TRANSPORT PROTEIN TQSA"/>
    <property type="match status" value="1"/>
</dbReference>
<evidence type="ECO:0000256" key="2">
    <source>
        <dbReference type="ARBA" id="ARBA00009773"/>
    </source>
</evidence>
<evidence type="ECO:0000256" key="7">
    <source>
        <dbReference type="SAM" id="Phobius"/>
    </source>
</evidence>
<name>A0ABU1FP47_9MICO</name>
<evidence type="ECO:0000313" key="8">
    <source>
        <dbReference type="EMBL" id="MDR5693503.1"/>
    </source>
</evidence>
<feature type="region of interest" description="Disordered" evidence="6">
    <location>
        <begin position="397"/>
        <end position="419"/>
    </location>
</feature>
<dbReference type="RefSeq" id="WP_310521767.1">
    <property type="nucleotide sequence ID" value="NZ_BAABBS010000002.1"/>
</dbReference>
<dbReference type="PANTHER" id="PTHR21716">
    <property type="entry name" value="TRANSMEMBRANE PROTEIN"/>
    <property type="match status" value="1"/>
</dbReference>
<reference evidence="9" key="1">
    <citation type="submission" date="2023-07" db="EMBL/GenBank/DDBJ databases">
        <title>Description of three actinobacteria isolated from air of manufacturing shop in a pharmaceutical factory.</title>
        <authorList>
            <person name="Zhang D.-F."/>
        </authorList>
    </citation>
    <scope>NUCLEOTIDE SEQUENCE [LARGE SCALE GENOMIC DNA]</scope>
    <source>
        <strain evidence="9">CCTCC AB 2011122</strain>
    </source>
</reference>
<feature type="transmembrane region" description="Helical" evidence="7">
    <location>
        <begin position="303"/>
        <end position="324"/>
    </location>
</feature>
<keyword evidence="5 7" id="KW-0472">Membrane</keyword>
<sequence length="419" mass="43897">MGSASPADPAVMIGGRMLRDRWARRGDPAERRGQPLVPDAASAAPVPRALLPRATVILVGLAAAVVVVFGLAAARSVVAPVVLALVLTICVHPIRRRLERRGVPRGLATGSAIVAVFALLTGFFAALFVALAQFTALLPQYADQIEAGVAAVADALESIGFGAAQAETIVAGLEPSRAIEIATGLLGGVTGVVFSLVIVLTLLILMAVDATYGPAILRQLEPRRPDLVEALAGFTRNVRRYMVVTTGLGVVQGLVNWLALVILQVPGALLWGLLSFICSFIPNIGYFIAIIPPIVFGFLAGGWPTAVAVIVVYGLVNAVVQSIIQPKVVGGAVRLSETITFVSVLFWALVLGPVGAILAVPLTLLARAVLIDADPGIRWWRPATGDVHETKELASEMSAEARAEGRAARAARAGRRRSR</sequence>
<dbReference type="Proteomes" id="UP001260072">
    <property type="component" value="Unassembled WGS sequence"/>
</dbReference>
<keyword evidence="3 7" id="KW-0812">Transmembrane</keyword>
<dbReference type="EMBL" id="JAVKGS010000005">
    <property type="protein sequence ID" value="MDR5693503.1"/>
    <property type="molecule type" value="Genomic_DNA"/>
</dbReference>
<evidence type="ECO:0000256" key="3">
    <source>
        <dbReference type="ARBA" id="ARBA00022692"/>
    </source>
</evidence>
<feature type="transmembrane region" description="Helical" evidence="7">
    <location>
        <begin position="241"/>
        <end position="263"/>
    </location>
</feature>
<feature type="compositionally biased region" description="Basic and acidic residues" evidence="6">
    <location>
        <begin position="397"/>
        <end position="407"/>
    </location>
</feature>
<comment type="similarity">
    <text evidence="2">Belongs to the autoinducer-2 exporter (AI-2E) (TC 2.A.86) family.</text>
</comment>
<keyword evidence="9" id="KW-1185">Reference proteome</keyword>
<keyword evidence="4 7" id="KW-1133">Transmembrane helix</keyword>
<accession>A0ABU1FP47</accession>
<gene>
    <name evidence="8" type="ORF">RH861_15615</name>
</gene>
<comment type="caution">
    <text evidence="8">The sequence shown here is derived from an EMBL/GenBank/DDBJ whole genome shotgun (WGS) entry which is preliminary data.</text>
</comment>
<evidence type="ECO:0000256" key="5">
    <source>
        <dbReference type="ARBA" id="ARBA00023136"/>
    </source>
</evidence>
<evidence type="ECO:0000256" key="4">
    <source>
        <dbReference type="ARBA" id="ARBA00022989"/>
    </source>
</evidence>
<feature type="transmembrane region" description="Helical" evidence="7">
    <location>
        <begin position="185"/>
        <end position="208"/>
    </location>
</feature>
<protein>
    <submittedName>
        <fullName evidence="8">AI-2E family transporter</fullName>
    </submittedName>
</protein>
<feature type="transmembrane region" description="Helical" evidence="7">
    <location>
        <begin position="269"/>
        <end position="291"/>
    </location>
</feature>
<feature type="transmembrane region" description="Helical" evidence="7">
    <location>
        <begin position="344"/>
        <end position="370"/>
    </location>
</feature>